<accession>W8C819</accession>
<organism evidence="1">
    <name type="scientific">Ceratitis capitata</name>
    <name type="common">Mediterranean fruit fly</name>
    <name type="synonym">Tephritis capitata</name>
    <dbReference type="NCBI Taxonomy" id="7213"/>
    <lineage>
        <taxon>Eukaryota</taxon>
        <taxon>Metazoa</taxon>
        <taxon>Ecdysozoa</taxon>
        <taxon>Arthropoda</taxon>
        <taxon>Hexapoda</taxon>
        <taxon>Insecta</taxon>
        <taxon>Pterygota</taxon>
        <taxon>Neoptera</taxon>
        <taxon>Endopterygota</taxon>
        <taxon>Diptera</taxon>
        <taxon>Brachycera</taxon>
        <taxon>Muscomorpha</taxon>
        <taxon>Tephritoidea</taxon>
        <taxon>Tephritidae</taxon>
        <taxon>Ceratitis</taxon>
        <taxon>Ceratitis</taxon>
    </lineage>
</organism>
<name>W8C819_CERCA</name>
<dbReference type="EMBL" id="GAMC01003269">
    <property type="protein sequence ID" value="JAC03287.1"/>
    <property type="molecule type" value="mRNA"/>
</dbReference>
<proteinExistence type="evidence at transcript level"/>
<reference evidence="1" key="2">
    <citation type="journal article" date="2014" name="BMC Genomics">
        <title>A genomic perspective to assessing quality of mass-reared SIT flies used in Mediterranean fruit fly (Ceratitis capitata) eradication in California.</title>
        <authorList>
            <person name="Calla B."/>
            <person name="Hall B."/>
            <person name="Hou S."/>
            <person name="Geib S.M."/>
        </authorList>
    </citation>
    <scope>NUCLEOTIDE SEQUENCE</scope>
</reference>
<sequence>MEDLRSTVTNLTGAVNAILEKMNSLERRVVRLDTISAAVTMSPGARSGDTANTEEVPFQAPANEADLKDISHLPDCVKELRVFDGNPVEYVSWIHSVETILSDFKVVQGKPLYRAILQHVRQKVRGAADAALVSYNIFDNSWSKIKECLSLHYADKRDIRTLEHQLHQLQQKGSKIDEFYAAVNHQFSLIINKIKTES</sequence>
<reference evidence="1" key="1">
    <citation type="submission" date="2013-07" db="EMBL/GenBank/DDBJ databases">
        <authorList>
            <person name="Geib S."/>
        </authorList>
    </citation>
    <scope>NUCLEOTIDE SEQUENCE</scope>
</reference>
<gene>
    <name evidence="1" type="primary">GAGO</name>
</gene>
<dbReference type="AlphaFoldDB" id="W8C819"/>
<protein>
    <submittedName>
        <fullName evidence="1">Retrovirus-related Gag polyprotein from transposon opus</fullName>
    </submittedName>
</protein>
<evidence type="ECO:0000313" key="1">
    <source>
        <dbReference type="EMBL" id="JAC03287.1"/>
    </source>
</evidence>